<evidence type="ECO:0000256" key="8">
    <source>
        <dbReference type="ARBA" id="ARBA00048336"/>
    </source>
</evidence>
<feature type="domain" description="PPM-type phosphatase" evidence="9">
    <location>
        <begin position="2"/>
        <end position="241"/>
    </location>
</feature>
<dbReference type="SMART" id="SM00332">
    <property type="entry name" value="PP2Cc"/>
    <property type="match status" value="1"/>
</dbReference>
<dbReference type="GO" id="GO:0046872">
    <property type="term" value="F:metal ion binding"/>
    <property type="evidence" value="ECO:0007669"/>
    <property type="project" value="UniProtKB-KW"/>
</dbReference>
<dbReference type="EC" id="3.1.3.16" evidence="2"/>
<dbReference type="FunFam" id="3.60.40.10:FF:000002">
    <property type="entry name" value="Serine/threonine phosphatase stp"/>
    <property type="match status" value="1"/>
</dbReference>
<keyword evidence="5" id="KW-0904">Protein phosphatase</keyword>
<dbReference type="SMART" id="SM00331">
    <property type="entry name" value="PP2C_SIG"/>
    <property type="match status" value="1"/>
</dbReference>
<dbReference type="InterPro" id="IPR001932">
    <property type="entry name" value="PPM-type_phosphatase-like_dom"/>
</dbReference>
<dbReference type="SUPFAM" id="SSF81606">
    <property type="entry name" value="PP2C-like"/>
    <property type="match status" value="1"/>
</dbReference>
<evidence type="ECO:0000256" key="1">
    <source>
        <dbReference type="ARBA" id="ARBA00001936"/>
    </source>
</evidence>
<evidence type="ECO:0000259" key="9">
    <source>
        <dbReference type="PROSITE" id="PS51746"/>
    </source>
</evidence>
<dbReference type="NCBIfam" id="NF033484">
    <property type="entry name" value="Stp1_PP2C_phos"/>
    <property type="match status" value="1"/>
</dbReference>
<name>A0A2G5NU11_9STAP</name>
<dbReference type="EMBL" id="MJBI02000001">
    <property type="protein sequence ID" value="RAI82865.1"/>
    <property type="molecule type" value="Genomic_DNA"/>
</dbReference>
<dbReference type="Gene3D" id="3.60.40.10">
    <property type="entry name" value="PPM-type phosphatase domain"/>
    <property type="match status" value="1"/>
</dbReference>
<evidence type="ECO:0000256" key="2">
    <source>
        <dbReference type="ARBA" id="ARBA00013081"/>
    </source>
</evidence>
<keyword evidence="6" id="KW-0464">Manganese</keyword>
<dbReference type="RefSeq" id="WP_099577603.1">
    <property type="nucleotide sequence ID" value="NZ_MJBI02000001.1"/>
</dbReference>
<evidence type="ECO:0000256" key="6">
    <source>
        <dbReference type="ARBA" id="ARBA00023211"/>
    </source>
</evidence>
<accession>A0A2G5NU11</accession>
<dbReference type="CDD" id="cd00143">
    <property type="entry name" value="PP2Cc"/>
    <property type="match status" value="1"/>
</dbReference>
<protein>
    <recommendedName>
        <fullName evidence="2">protein-serine/threonine phosphatase</fullName>
        <ecNumber evidence="2">3.1.3.16</ecNumber>
    </recommendedName>
</protein>
<gene>
    <name evidence="10" type="ORF">BFS35_004035</name>
</gene>
<dbReference type="PANTHER" id="PTHR13832">
    <property type="entry name" value="PROTEIN PHOSPHATASE 2C"/>
    <property type="match status" value="1"/>
</dbReference>
<keyword evidence="4" id="KW-0378">Hydrolase</keyword>
<dbReference type="PROSITE" id="PS51746">
    <property type="entry name" value="PPM_2"/>
    <property type="match status" value="1"/>
</dbReference>
<evidence type="ECO:0000256" key="7">
    <source>
        <dbReference type="ARBA" id="ARBA00047761"/>
    </source>
</evidence>
<dbReference type="Proteomes" id="UP000229523">
    <property type="component" value="Unassembled WGS sequence"/>
</dbReference>
<comment type="caution">
    <text evidence="10">The sequence shown here is derived from an EMBL/GenBank/DDBJ whole genome shotgun (WGS) entry which is preliminary data.</text>
</comment>
<dbReference type="GO" id="GO:0004722">
    <property type="term" value="F:protein serine/threonine phosphatase activity"/>
    <property type="evidence" value="ECO:0007669"/>
    <property type="project" value="UniProtKB-EC"/>
</dbReference>
<keyword evidence="11" id="KW-1185">Reference proteome</keyword>
<dbReference type="Pfam" id="PF00481">
    <property type="entry name" value="PP2C"/>
    <property type="match status" value="1"/>
</dbReference>
<evidence type="ECO:0000256" key="3">
    <source>
        <dbReference type="ARBA" id="ARBA00022723"/>
    </source>
</evidence>
<evidence type="ECO:0000313" key="11">
    <source>
        <dbReference type="Proteomes" id="UP000229523"/>
    </source>
</evidence>
<dbReference type="AlphaFoldDB" id="A0A2G5NU11"/>
<dbReference type="PANTHER" id="PTHR13832:SF860">
    <property type="entry name" value="PROTEIN PHOSPHATASE PHPP"/>
    <property type="match status" value="1"/>
</dbReference>
<reference evidence="10 11" key="1">
    <citation type="journal article" date="2018" name="Front. Microbiol.">
        <title>Description and Comparative Genomics of Macrococcus caseolyticus subsp. hominis subsp. nov., Macrococcus goetzii sp. nov., Macrococcus epidermidis sp. nov., and Macrococcus bohemicus sp. nov., Novel Macrococci From Human Clinical Material With Virulence Potential and Suspected Uptake of Foreign DNA by Natural Transformation.</title>
        <authorList>
            <person name="Maslanova I."/>
            <person name="Wertheimer Z."/>
            <person name="Sedlacek I."/>
            <person name="Svec P."/>
            <person name="Indrakova A."/>
            <person name="Kovarovic V."/>
            <person name="Schumann P."/>
            <person name="Sproer C."/>
            <person name="Kralova S."/>
            <person name="Sedo O."/>
            <person name="Kristofova L."/>
            <person name="Vrbovska V."/>
            <person name="Fuzik T."/>
            <person name="Petras P."/>
            <person name="Zdrahal Z."/>
            <person name="Ruzickova V."/>
            <person name="Doskar J."/>
            <person name="Pantucek R."/>
        </authorList>
    </citation>
    <scope>NUCLEOTIDE SEQUENCE [LARGE SCALE GENOMIC DNA]</scope>
    <source>
        <strain evidence="10 11">CCM 4927</strain>
    </source>
</reference>
<comment type="cofactor">
    <cofactor evidence="1">
        <name>Mn(2+)</name>
        <dbReference type="ChEBI" id="CHEBI:29035"/>
    </cofactor>
</comment>
<sequence length="245" mass="27680">MHARFFTDMGPVRQRNEDAGGVYYNHTGQMLVVICDGMGGHNAGDVASNFVNDLLGARFTEENYIERQNAESWLKSNISDINRQLYQRSHENNENQGMGTTLVCALMFDHQVVIANVGDSRAYLINEREMRQVTHDHTFVNHLLMAGGLTKEEARNHPQRNVITKVMGSDKRIHPDMFEYNFDRYDYLLLSSDGLTDYLEESYIHDIIKTRENVKAAGEALINASIEAGARDNISVVLVPLKGGE</sequence>
<dbReference type="InterPro" id="IPR036457">
    <property type="entry name" value="PPM-type-like_dom_sf"/>
</dbReference>
<comment type="catalytic activity">
    <reaction evidence="7">
        <text>O-phospho-L-seryl-[protein] + H2O = L-seryl-[protein] + phosphate</text>
        <dbReference type="Rhea" id="RHEA:20629"/>
        <dbReference type="Rhea" id="RHEA-COMP:9863"/>
        <dbReference type="Rhea" id="RHEA-COMP:11604"/>
        <dbReference type="ChEBI" id="CHEBI:15377"/>
        <dbReference type="ChEBI" id="CHEBI:29999"/>
        <dbReference type="ChEBI" id="CHEBI:43474"/>
        <dbReference type="ChEBI" id="CHEBI:83421"/>
        <dbReference type="EC" id="3.1.3.16"/>
    </reaction>
</comment>
<keyword evidence="3" id="KW-0479">Metal-binding</keyword>
<comment type="catalytic activity">
    <reaction evidence="8">
        <text>O-phospho-L-threonyl-[protein] + H2O = L-threonyl-[protein] + phosphate</text>
        <dbReference type="Rhea" id="RHEA:47004"/>
        <dbReference type="Rhea" id="RHEA-COMP:11060"/>
        <dbReference type="Rhea" id="RHEA-COMP:11605"/>
        <dbReference type="ChEBI" id="CHEBI:15377"/>
        <dbReference type="ChEBI" id="CHEBI:30013"/>
        <dbReference type="ChEBI" id="CHEBI:43474"/>
        <dbReference type="ChEBI" id="CHEBI:61977"/>
        <dbReference type="EC" id="3.1.3.16"/>
    </reaction>
</comment>
<proteinExistence type="predicted"/>
<dbReference type="InterPro" id="IPR015655">
    <property type="entry name" value="PP2C"/>
</dbReference>
<evidence type="ECO:0000256" key="4">
    <source>
        <dbReference type="ARBA" id="ARBA00022801"/>
    </source>
</evidence>
<evidence type="ECO:0000256" key="5">
    <source>
        <dbReference type="ARBA" id="ARBA00022912"/>
    </source>
</evidence>
<evidence type="ECO:0000313" key="10">
    <source>
        <dbReference type="EMBL" id="RAI82865.1"/>
    </source>
</evidence>
<organism evidence="10 11">
    <name type="scientific">Macrococcoides goetzii</name>
    <dbReference type="NCBI Taxonomy" id="1891097"/>
    <lineage>
        <taxon>Bacteria</taxon>
        <taxon>Bacillati</taxon>
        <taxon>Bacillota</taxon>
        <taxon>Bacilli</taxon>
        <taxon>Bacillales</taxon>
        <taxon>Staphylococcaceae</taxon>
        <taxon>Macrococcoides</taxon>
    </lineage>
</organism>